<evidence type="ECO:0000256" key="1">
    <source>
        <dbReference type="ARBA" id="ARBA00038376"/>
    </source>
</evidence>
<feature type="domain" description="NAD(P)-binding" evidence="2">
    <location>
        <begin position="8"/>
        <end position="222"/>
    </location>
</feature>
<dbReference type="GeneID" id="63840576"/>
<accession>A0A9P5CNN3</accession>
<sequence>MPTALIVGGHGKVAQLITKQLVATQDPAPYTVHSIIRNPDQVAEIEKLGAFPTVQDVEKATVPELLTTLSRVKPQVIIWAAGAPYGSTPDKIDAIDHEAAVKIFDALAIASGAGECGKRLISISALDIRDRGNKPVPSWYDKDDERRSDGLWKAIGPFMEAKYKADRELRTGNDKRGLEYTMVRPGGLSNDAGTGLVSAGKVHLGQMVTREDVATVVVSCTNIPETIGLAFDVVGGNEPISEAVKEAGHSRADTFEGYY</sequence>
<dbReference type="InterPro" id="IPR016040">
    <property type="entry name" value="NAD(P)-bd_dom"/>
</dbReference>
<dbReference type="PANTHER" id="PTHR15020">
    <property type="entry name" value="FLAVIN REDUCTASE-RELATED"/>
    <property type="match status" value="1"/>
</dbReference>
<keyword evidence="4" id="KW-1185">Reference proteome</keyword>
<dbReference type="AlphaFoldDB" id="A0A9P5CNN3"/>
<dbReference type="PANTHER" id="PTHR15020:SF50">
    <property type="entry name" value="UPF0659 PROTEIN YMR090W"/>
    <property type="match status" value="1"/>
</dbReference>
<dbReference type="InterPro" id="IPR036291">
    <property type="entry name" value="NAD(P)-bd_dom_sf"/>
</dbReference>
<reference evidence="3" key="1">
    <citation type="journal article" date="2020" name="Phytopathology">
        <title>Genome sequence of the chestnut blight fungus Cryphonectria parasitica EP155: A fundamental resource for an archetypical invasive plant pathogen.</title>
        <authorList>
            <person name="Crouch J.A."/>
            <person name="Dawe A."/>
            <person name="Aerts A."/>
            <person name="Barry K."/>
            <person name="Churchill A.C.L."/>
            <person name="Grimwood J."/>
            <person name="Hillman B."/>
            <person name="Milgroom M.G."/>
            <person name="Pangilinan J."/>
            <person name="Smith M."/>
            <person name="Salamov A."/>
            <person name="Schmutz J."/>
            <person name="Yadav J."/>
            <person name="Grigoriev I.V."/>
            <person name="Nuss D."/>
        </authorList>
    </citation>
    <scope>NUCLEOTIDE SEQUENCE</scope>
    <source>
        <strain evidence="3">EP155</strain>
    </source>
</reference>
<dbReference type="Gene3D" id="3.40.50.720">
    <property type="entry name" value="NAD(P)-binding Rossmann-like Domain"/>
    <property type="match status" value="1"/>
</dbReference>
<dbReference type="OrthoDB" id="10254604at2759"/>
<proteinExistence type="inferred from homology"/>
<comment type="caution">
    <text evidence="3">The sequence shown here is derived from an EMBL/GenBank/DDBJ whole genome shotgun (WGS) entry which is preliminary data.</text>
</comment>
<evidence type="ECO:0000313" key="4">
    <source>
        <dbReference type="Proteomes" id="UP000803844"/>
    </source>
</evidence>
<gene>
    <name evidence="3" type="ORF">M406DRAFT_356437</name>
</gene>
<dbReference type="EMBL" id="MU032348">
    <property type="protein sequence ID" value="KAF3764105.1"/>
    <property type="molecule type" value="Genomic_DNA"/>
</dbReference>
<protein>
    <submittedName>
        <fullName evidence="3">NAD(P)-binding protein</fullName>
    </submittedName>
</protein>
<comment type="similarity">
    <text evidence="1">Belongs to the avfA family.</text>
</comment>
<name>A0A9P5CNN3_CRYP1</name>
<dbReference type="Proteomes" id="UP000803844">
    <property type="component" value="Unassembled WGS sequence"/>
</dbReference>
<dbReference type="Pfam" id="PF13460">
    <property type="entry name" value="NAD_binding_10"/>
    <property type="match status" value="1"/>
</dbReference>
<organism evidence="3 4">
    <name type="scientific">Cryphonectria parasitica (strain ATCC 38755 / EP155)</name>
    <dbReference type="NCBI Taxonomy" id="660469"/>
    <lineage>
        <taxon>Eukaryota</taxon>
        <taxon>Fungi</taxon>
        <taxon>Dikarya</taxon>
        <taxon>Ascomycota</taxon>
        <taxon>Pezizomycotina</taxon>
        <taxon>Sordariomycetes</taxon>
        <taxon>Sordariomycetidae</taxon>
        <taxon>Diaporthales</taxon>
        <taxon>Cryphonectriaceae</taxon>
        <taxon>Cryphonectria-Endothia species complex</taxon>
        <taxon>Cryphonectria</taxon>
    </lineage>
</organism>
<evidence type="ECO:0000259" key="2">
    <source>
        <dbReference type="Pfam" id="PF13460"/>
    </source>
</evidence>
<evidence type="ECO:0000313" key="3">
    <source>
        <dbReference type="EMBL" id="KAF3764105.1"/>
    </source>
</evidence>
<dbReference type="SUPFAM" id="SSF51735">
    <property type="entry name" value="NAD(P)-binding Rossmann-fold domains"/>
    <property type="match status" value="1"/>
</dbReference>
<dbReference type="RefSeq" id="XP_040775066.1">
    <property type="nucleotide sequence ID" value="XM_040923447.1"/>
</dbReference>